<dbReference type="InterPro" id="IPR032531">
    <property type="entry name" value="DUF4956"/>
</dbReference>
<name>A0A2N5ZHH6_MUIH1</name>
<dbReference type="EMBL" id="PKTG01000071">
    <property type="protein sequence ID" value="PLX18135.1"/>
    <property type="molecule type" value="Genomic_DNA"/>
</dbReference>
<keyword evidence="1" id="KW-0812">Transmembrane</keyword>
<evidence type="ECO:0000313" key="3">
    <source>
        <dbReference type="Proteomes" id="UP000234857"/>
    </source>
</evidence>
<feature type="transmembrane region" description="Helical" evidence="1">
    <location>
        <begin position="20"/>
        <end position="38"/>
    </location>
</feature>
<evidence type="ECO:0000313" key="2">
    <source>
        <dbReference type="EMBL" id="PLX18135.1"/>
    </source>
</evidence>
<organism evidence="2 3">
    <name type="scientific">Muiribacterium halophilum</name>
    <dbReference type="NCBI Taxonomy" id="2053465"/>
    <lineage>
        <taxon>Bacteria</taxon>
        <taxon>Candidatus Muiribacteriota</taxon>
        <taxon>Candidatus Muiribacteriia</taxon>
        <taxon>Candidatus Muiribacteriales</taxon>
        <taxon>Candidatus Muiribacteriaceae</taxon>
        <taxon>Candidatus Muiribacterium</taxon>
    </lineage>
</organism>
<feature type="transmembrane region" description="Helical" evidence="1">
    <location>
        <begin position="100"/>
        <end position="133"/>
    </location>
</feature>
<accession>A0A2N5ZHH6</accession>
<feature type="transmembrane region" description="Helical" evidence="1">
    <location>
        <begin position="50"/>
        <end position="80"/>
    </location>
</feature>
<reference evidence="2 3" key="1">
    <citation type="submission" date="2017-11" db="EMBL/GenBank/DDBJ databases">
        <title>Genome-resolved metagenomics identifies genetic mobility, metabolic interactions, and unexpected diversity in perchlorate-reducing communities.</title>
        <authorList>
            <person name="Barnum T.P."/>
            <person name="Figueroa I.A."/>
            <person name="Carlstrom C.I."/>
            <person name="Lucas L.N."/>
            <person name="Engelbrektson A.L."/>
            <person name="Coates J.D."/>
        </authorList>
    </citation>
    <scope>NUCLEOTIDE SEQUENCE [LARGE SCALE GENOMIC DNA]</scope>
    <source>
        <strain evidence="2">BM706</strain>
    </source>
</reference>
<evidence type="ECO:0000256" key="1">
    <source>
        <dbReference type="SAM" id="Phobius"/>
    </source>
</evidence>
<comment type="caution">
    <text evidence="2">The sequence shown here is derived from an EMBL/GenBank/DDBJ whole genome shotgun (WGS) entry which is preliminary data.</text>
</comment>
<gene>
    <name evidence="2" type="ORF">C0601_05585</name>
</gene>
<protein>
    <submittedName>
        <fullName evidence="2">DUF4956 domain-containing protein</fullName>
    </submittedName>
</protein>
<sequence>MQNTISTFATTGIDISIIDLFVSMFLATIIGIVMTFVYKYTHRGLNYERSFVFTVTLVSPIVCLVMMLIGSNLALSLGMVGSLSIIRFRTVIKDSRDLVFIFLSIAVGLGCGTMNWQATIMASIFILTILLLLNRYMHGKVTQAEYIVVIRTEKEIDPEDINKILKEYAVFVFLRTFEIKSGISEIIFEVRLKKDLEKKTILVEKIKEKHPDLKEISLLSPRLALPL</sequence>
<dbReference type="AlphaFoldDB" id="A0A2N5ZHH6"/>
<dbReference type="Pfam" id="PF16316">
    <property type="entry name" value="DUF4956"/>
    <property type="match status" value="1"/>
</dbReference>
<keyword evidence="1" id="KW-0472">Membrane</keyword>
<proteinExistence type="predicted"/>
<dbReference type="Proteomes" id="UP000234857">
    <property type="component" value="Unassembled WGS sequence"/>
</dbReference>
<keyword evidence="1" id="KW-1133">Transmembrane helix</keyword>